<dbReference type="PANTHER" id="PTHR30136:SF8">
    <property type="entry name" value="TRANSCRIPTIONAL REGULATORY PROTEIN"/>
    <property type="match status" value="1"/>
</dbReference>
<dbReference type="OrthoDB" id="6057486at2"/>
<sequence length="263" mass="27583">MEAKGSPRQHVQSVVVGARLLEALARQNDAMSLSAIAKVADMAPAKAHRYLAGFIETGLITQSETTGLYDLGPLSLDLGLAAIRRLDVVELAYPLMVALREETGETTSLSVWGNFGATLVRWVPSNAPVNITVNVGSVLPLLTSSNGRAFAAHLPAEMVEPLIEKELAENAPALAAAGIETRADVEHILQPVRETGIAAAVGLVVPAIASLSCPIFDRTNSVVAVVTIVGITGMISTEADSPVSMKLRDTAQRISEMLGARTG</sequence>
<evidence type="ECO:0000256" key="1">
    <source>
        <dbReference type="ARBA" id="ARBA00023015"/>
    </source>
</evidence>
<keyword evidence="3" id="KW-0804">Transcription</keyword>
<dbReference type="SUPFAM" id="SSF46785">
    <property type="entry name" value="Winged helix' DNA-binding domain"/>
    <property type="match status" value="1"/>
</dbReference>
<dbReference type="RefSeq" id="WP_076698605.1">
    <property type="nucleotide sequence ID" value="NZ_CP015093.1"/>
</dbReference>
<proteinExistence type="predicted"/>
<dbReference type="Pfam" id="PF01614">
    <property type="entry name" value="IclR_C"/>
    <property type="match status" value="1"/>
</dbReference>
<dbReference type="PANTHER" id="PTHR30136">
    <property type="entry name" value="HELIX-TURN-HELIX TRANSCRIPTIONAL REGULATOR, ICLR FAMILY"/>
    <property type="match status" value="1"/>
</dbReference>
<evidence type="ECO:0000313" key="6">
    <source>
        <dbReference type="EMBL" id="APZ52451.1"/>
    </source>
</evidence>
<reference evidence="6 7" key="1">
    <citation type="submission" date="2016-04" db="EMBL/GenBank/DDBJ databases">
        <title>Deep-sea bacteria in the southern Pacific.</title>
        <authorList>
            <person name="Tang K."/>
        </authorList>
    </citation>
    <scope>NUCLEOTIDE SEQUENCE [LARGE SCALE GENOMIC DNA]</scope>
    <source>
        <strain evidence="6 7">JLT2014</strain>
    </source>
</reference>
<dbReference type="Proteomes" id="UP000187059">
    <property type="component" value="Chromosome"/>
</dbReference>
<dbReference type="GO" id="GO:0003700">
    <property type="term" value="F:DNA-binding transcription factor activity"/>
    <property type="evidence" value="ECO:0007669"/>
    <property type="project" value="TreeGrafter"/>
</dbReference>
<protein>
    <submittedName>
        <fullName evidence="6">Transcriptional regulator</fullName>
    </submittedName>
</protein>
<dbReference type="InterPro" id="IPR036390">
    <property type="entry name" value="WH_DNA-bd_sf"/>
</dbReference>
<dbReference type="SUPFAM" id="SSF55781">
    <property type="entry name" value="GAF domain-like"/>
    <property type="match status" value="1"/>
</dbReference>
<feature type="domain" description="HTH iclR-type" evidence="4">
    <location>
        <begin position="11"/>
        <end position="73"/>
    </location>
</feature>
<dbReference type="STRING" id="1250539.Ga0080574_TMP2117"/>
<keyword evidence="1" id="KW-0805">Transcription regulation</keyword>
<dbReference type="KEGG" id="paby:Ga0080574_TMP2117"/>
<organism evidence="6 7">
    <name type="scientific">Salipiger abyssi</name>
    <dbReference type="NCBI Taxonomy" id="1250539"/>
    <lineage>
        <taxon>Bacteria</taxon>
        <taxon>Pseudomonadati</taxon>
        <taxon>Pseudomonadota</taxon>
        <taxon>Alphaproteobacteria</taxon>
        <taxon>Rhodobacterales</taxon>
        <taxon>Roseobacteraceae</taxon>
        <taxon>Salipiger</taxon>
    </lineage>
</organism>
<dbReference type="Gene3D" id="3.30.450.40">
    <property type="match status" value="1"/>
</dbReference>
<dbReference type="GO" id="GO:0045892">
    <property type="term" value="P:negative regulation of DNA-templated transcription"/>
    <property type="evidence" value="ECO:0007669"/>
    <property type="project" value="TreeGrafter"/>
</dbReference>
<dbReference type="GO" id="GO:0003677">
    <property type="term" value="F:DNA binding"/>
    <property type="evidence" value="ECO:0007669"/>
    <property type="project" value="UniProtKB-KW"/>
</dbReference>
<dbReference type="SMART" id="SM00346">
    <property type="entry name" value="HTH_ICLR"/>
    <property type="match status" value="1"/>
</dbReference>
<evidence type="ECO:0000259" key="5">
    <source>
        <dbReference type="PROSITE" id="PS51078"/>
    </source>
</evidence>
<dbReference type="EMBL" id="CP015093">
    <property type="protein sequence ID" value="APZ52451.1"/>
    <property type="molecule type" value="Genomic_DNA"/>
</dbReference>
<gene>
    <name evidence="6" type="ORF">Ga0080574_TMP2117</name>
</gene>
<keyword evidence="7" id="KW-1185">Reference proteome</keyword>
<evidence type="ECO:0000313" key="7">
    <source>
        <dbReference type="Proteomes" id="UP000187059"/>
    </source>
</evidence>
<dbReference type="InterPro" id="IPR005471">
    <property type="entry name" value="Tscrpt_reg_IclR_N"/>
</dbReference>
<dbReference type="PROSITE" id="PS51077">
    <property type="entry name" value="HTH_ICLR"/>
    <property type="match status" value="1"/>
</dbReference>
<dbReference type="InterPro" id="IPR036388">
    <property type="entry name" value="WH-like_DNA-bd_sf"/>
</dbReference>
<dbReference type="InterPro" id="IPR014757">
    <property type="entry name" value="Tscrpt_reg_IclR_C"/>
</dbReference>
<dbReference type="InterPro" id="IPR050707">
    <property type="entry name" value="HTH_MetabolicPath_Reg"/>
</dbReference>
<evidence type="ECO:0000259" key="4">
    <source>
        <dbReference type="PROSITE" id="PS51077"/>
    </source>
</evidence>
<name>A0A1P8USR9_9RHOB</name>
<dbReference type="Gene3D" id="1.10.10.10">
    <property type="entry name" value="Winged helix-like DNA-binding domain superfamily/Winged helix DNA-binding domain"/>
    <property type="match status" value="1"/>
</dbReference>
<keyword evidence="2" id="KW-0238">DNA-binding</keyword>
<dbReference type="Pfam" id="PF09339">
    <property type="entry name" value="HTH_IclR"/>
    <property type="match status" value="1"/>
</dbReference>
<accession>A0A1P8USR9</accession>
<dbReference type="InterPro" id="IPR029016">
    <property type="entry name" value="GAF-like_dom_sf"/>
</dbReference>
<dbReference type="AlphaFoldDB" id="A0A1P8USR9"/>
<evidence type="ECO:0000256" key="3">
    <source>
        <dbReference type="ARBA" id="ARBA00023163"/>
    </source>
</evidence>
<feature type="domain" description="IclR-ED" evidence="5">
    <location>
        <begin position="74"/>
        <end position="260"/>
    </location>
</feature>
<dbReference type="PROSITE" id="PS51078">
    <property type="entry name" value="ICLR_ED"/>
    <property type="match status" value="1"/>
</dbReference>
<evidence type="ECO:0000256" key="2">
    <source>
        <dbReference type="ARBA" id="ARBA00023125"/>
    </source>
</evidence>